<evidence type="ECO:0000256" key="3">
    <source>
        <dbReference type="ARBA" id="ARBA00022989"/>
    </source>
</evidence>
<evidence type="ECO:0000313" key="8">
    <source>
        <dbReference type="Proteomes" id="UP000466931"/>
    </source>
</evidence>
<feature type="transmembrane region" description="Helical" evidence="6">
    <location>
        <begin position="159"/>
        <end position="179"/>
    </location>
</feature>
<sequence length="275" mass="29107">MTRPDGDADSVEPEVAPADEEETFDRTIDEGRQRLGRSWLQLIATGMLGGLDIGVGVLTFLLVKHLTGDPLLSALAFSIGFIALTMAKSELFTENFLVPVAAVVAKEATAGALARLWGTTLVTNLAAGWFIAALLMLAFPDLRRTAAETAADYANLGTTWQSFALAVVGGMLVTLMTHLQHSTDSDGLRLVPAVVIGFTLSVGHVNHAIVATIFCFAALVSGASFGYVDVVDMLWLAILGNAVGGLGLVTVLRLMQVPHKVAEARNDTRPAPQPR</sequence>
<evidence type="ECO:0000313" key="7">
    <source>
        <dbReference type="EMBL" id="BBZ33539.1"/>
    </source>
</evidence>
<evidence type="ECO:0000256" key="5">
    <source>
        <dbReference type="SAM" id="MobiDB-lite"/>
    </source>
</evidence>
<feature type="transmembrane region" description="Helical" evidence="6">
    <location>
        <begin position="116"/>
        <end position="139"/>
    </location>
</feature>
<dbReference type="EMBL" id="AP022612">
    <property type="protein sequence ID" value="BBZ33539.1"/>
    <property type="molecule type" value="Genomic_DNA"/>
</dbReference>
<feature type="transmembrane region" description="Helical" evidence="6">
    <location>
        <begin position="233"/>
        <end position="255"/>
    </location>
</feature>
<dbReference type="GO" id="GO:0015499">
    <property type="term" value="F:formate transmembrane transporter activity"/>
    <property type="evidence" value="ECO:0007669"/>
    <property type="project" value="TreeGrafter"/>
</dbReference>
<accession>A0A7I7XW75</accession>
<dbReference type="InterPro" id="IPR023271">
    <property type="entry name" value="Aquaporin-like"/>
</dbReference>
<dbReference type="OrthoDB" id="3374311at2"/>
<feature type="transmembrane region" description="Helical" evidence="6">
    <location>
        <begin position="191"/>
        <end position="221"/>
    </location>
</feature>
<dbReference type="AlphaFoldDB" id="A0A7I7XW75"/>
<dbReference type="Gene3D" id="1.20.1080.10">
    <property type="entry name" value="Glycerol uptake facilitator protein"/>
    <property type="match status" value="1"/>
</dbReference>
<feature type="compositionally biased region" description="Acidic residues" evidence="5">
    <location>
        <begin position="7"/>
        <end position="23"/>
    </location>
</feature>
<evidence type="ECO:0000256" key="6">
    <source>
        <dbReference type="SAM" id="Phobius"/>
    </source>
</evidence>
<dbReference type="Pfam" id="PF01226">
    <property type="entry name" value="Form_Nir_trans"/>
    <property type="match status" value="1"/>
</dbReference>
<reference evidence="7" key="1">
    <citation type="journal article" date="2019" name="Emerg. Microbes Infect.">
        <title>Comprehensive subspecies identification of 175 nontuberculous mycobacteria species based on 7547 genomic profiles.</title>
        <authorList>
            <person name="Matsumoto Y."/>
            <person name="Kinjo T."/>
            <person name="Motooka D."/>
            <person name="Nabeya D."/>
            <person name="Jung N."/>
            <person name="Uechi K."/>
            <person name="Horii T."/>
            <person name="Iida T."/>
            <person name="Fujita J."/>
            <person name="Nakamura S."/>
        </authorList>
    </citation>
    <scope>NUCLEOTIDE SEQUENCE [LARGE SCALE GENOMIC DNA]</scope>
    <source>
        <strain evidence="7">JCM 13671</strain>
    </source>
</reference>
<feature type="transmembrane region" description="Helical" evidence="6">
    <location>
        <begin position="42"/>
        <end position="63"/>
    </location>
</feature>
<feature type="region of interest" description="Disordered" evidence="5">
    <location>
        <begin position="1"/>
        <end position="27"/>
    </location>
</feature>
<reference evidence="7" key="2">
    <citation type="submission" date="2020-02" db="EMBL/GenBank/DDBJ databases">
        <authorList>
            <person name="Matsumoto Y."/>
            <person name="Motooka D."/>
            <person name="Nakamura S."/>
        </authorList>
    </citation>
    <scope>NUCLEOTIDE SEQUENCE</scope>
    <source>
        <strain evidence="7">JCM 13671</strain>
    </source>
</reference>
<dbReference type="PANTHER" id="PTHR30520">
    <property type="entry name" value="FORMATE TRANSPORTER-RELATED"/>
    <property type="match status" value="1"/>
</dbReference>
<keyword evidence="8" id="KW-1185">Reference proteome</keyword>
<dbReference type="InterPro" id="IPR000292">
    <property type="entry name" value="For/NO2_transpt"/>
</dbReference>
<evidence type="ECO:0000256" key="4">
    <source>
        <dbReference type="ARBA" id="ARBA00023136"/>
    </source>
</evidence>
<comment type="subcellular location">
    <subcellularLocation>
        <location evidence="1">Membrane</location>
        <topology evidence="1">Multi-pass membrane protein</topology>
    </subcellularLocation>
</comment>
<keyword evidence="4 6" id="KW-0472">Membrane</keyword>
<organism evidence="7 8">
    <name type="scientific">Mycolicibacterium confluentis</name>
    <dbReference type="NCBI Taxonomy" id="28047"/>
    <lineage>
        <taxon>Bacteria</taxon>
        <taxon>Bacillati</taxon>
        <taxon>Actinomycetota</taxon>
        <taxon>Actinomycetes</taxon>
        <taxon>Mycobacteriales</taxon>
        <taxon>Mycobacteriaceae</taxon>
        <taxon>Mycolicibacterium</taxon>
    </lineage>
</organism>
<keyword evidence="3 6" id="KW-1133">Transmembrane helix</keyword>
<protein>
    <submittedName>
        <fullName evidence="7">Formate transporter</fullName>
    </submittedName>
</protein>
<evidence type="ECO:0000256" key="2">
    <source>
        <dbReference type="ARBA" id="ARBA00022692"/>
    </source>
</evidence>
<keyword evidence="2 6" id="KW-0812">Transmembrane</keyword>
<feature type="transmembrane region" description="Helical" evidence="6">
    <location>
        <begin position="69"/>
        <end position="87"/>
    </location>
</feature>
<proteinExistence type="predicted"/>
<gene>
    <name evidence="7" type="ORF">MCNF_21440</name>
</gene>
<dbReference type="PANTHER" id="PTHR30520:SF2">
    <property type="entry name" value="INNER MEMBRANE PROTEIN YFDC"/>
    <property type="match status" value="1"/>
</dbReference>
<dbReference type="RefSeq" id="WP_085150920.1">
    <property type="nucleotide sequence ID" value="NZ_AP022612.1"/>
</dbReference>
<dbReference type="Proteomes" id="UP000466931">
    <property type="component" value="Chromosome"/>
</dbReference>
<name>A0A7I7XW75_9MYCO</name>
<evidence type="ECO:0000256" key="1">
    <source>
        <dbReference type="ARBA" id="ARBA00004141"/>
    </source>
</evidence>
<dbReference type="GO" id="GO:0005886">
    <property type="term" value="C:plasma membrane"/>
    <property type="evidence" value="ECO:0007669"/>
    <property type="project" value="TreeGrafter"/>
</dbReference>